<evidence type="ECO:0000256" key="3">
    <source>
        <dbReference type="ARBA" id="ARBA00023002"/>
    </source>
</evidence>
<dbReference type="Gene3D" id="3.40.50.720">
    <property type="entry name" value="NAD(P)-binding Rossmann-like Domain"/>
    <property type="match status" value="1"/>
</dbReference>
<dbReference type="PRINTS" id="PR00080">
    <property type="entry name" value="SDRFAMILY"/>
</dbReference>
<protein>
    <submittedName>
        <fullName evidence="5">SDR family NAD(P)-dependent oxidoreductase</fullName>
    </submittedName>
</protein>
<dbReference type="Proteomes" id="UP000267081">
    <property type="component" value="Unassembled WGS sequence"/>
</dbReference>
<dbReference type="PANTHER" id="PTHR43618">
    <property type="entry name" value="7-ALPHA-HYDROXYSTEROID DEHYDROGENASE"/>
    <property type="match status" value="1"/>
</dbReference>
<dbReference type="PRINTS" id="PR00081">
    <property type="entry name" value="GDHRDH"/>
</dbReference>
<dbReference type="PANTHER" id="PTHR43618:SF8">
    <property type="entry name" value="7ALPHA-HYDROXYSTEROID DEHYDROGENASE"/>
    <property type="match status" value="1"/>
</dbReference>
<accession>A0A3R9DF85</accession>
<evidence type="ECO:0000256" key="4">
    <source>
        <dbReference type="RuleBase" id="RU000363"/>
    </source>
</evidence>
<evidence type="ECO:0000313" key="6">
    <source>
        <dbReference type="Proteomes" id="UP000267081"/>
    </source>
</evidence>
<dbReference type="GO" id="GO:0016491">
    <property type="term" value="F:oxidoreductase activity"/>
    <property type="evidence" value="ECO:0007669"/>
    <property type="project" value="UniProtKB-KW"/>
</dbReference>
<organism evidence="5 6">
    <name type="scientific">Amycolatopsis eburnea</name>
    <dbReference type="NCBI Taxonomy" id="2267691"/>
    <lineage>
        <taxon>Bacteria</taxon>
        <taxon>Bacillati</taxon>
        <taxon>Actinomycetota</taxon>
        <taxon>Actinomycetes</taxon>
        <taxon>Pseudonocardiales</taxon>
        <taxon>Pseudonocardiaceae</taxon>
        <taxon>Amycolatopsis</taxon>
    </lineage>
</organism>
<comment type="caution">
    <text evidence="5">The sequence shown here is derived from an EMBL/GenBank/DDBJ whole genome shotgun (WGS) entry which is preliminary data.</text>
</comment>
<keyword evidence="2" id="KW-0521">NADP</keyword>
<dbReference type="InterPro" id="IPR002347">
    <property type="entry name" value="SDR_fam"/>
</dbReference>
<dbReference type="InterPro" id="IPR020904">
    <property type="entry name" value="Sc_DH/Rdtase_CS"/>
</dbReference>
<dbReference type="InterPro" id="IPR052178">
    <property type="entry name" value="Sec_Metab_Biosynth_SDR"/>
</dbReference>
<dbReference type="Pfam" id="PF00106">
    <property type="entry name" value="adh_short"/>
    <property type="match status" value="1"/>
</dbReference>
<dbReference type="PROSITE" id="PS00061">
    <property type="entry name" value="ADH_SHORT"/>
    <property type="match status" value="1"/>
</dbReference>
<gene>
    <name evidence="5" type="ORF">EIY87_33740</name>
</gene>
<evidence type="ECO:0000313" key="5">
    <source>
        <dbReference type="EMBL" id="RSD12082.1"/>
    </source>
</evidence>
<dbReference type="OrthoDB" id="286404at2"/>
<sequence>MDELFSVRDKVVVVTGGGRGLGEMIARGFVERQAKVYIVGRSAETLATTADRLGERGNCTAVPADLSTTGGMDAVAEALSAEPAVHVLVNNAGANVRGEVDTYPESAFDELFAINVKPVFGLVQRLLPKLREAASPADPARIVNIGSVVGLKPSGRGFAYSTTKAAVHTLTRHLALALGPESITVNAIAPGPFETEMTSGRMAEMLGRLSLTRPGADLDLIGAAVFLASRAGAFVHGSVLPVDGGLAIA</sequence>
<evidence type="ECO:0000256" key="1">
    <source>
        <dbReference type="ARBA" id="ARBA00006484"/>
    </source>
</evidence>
<name>A0A3R9DF85_9PSEU</name>
<keyword evidence="6" id="KW-1185">Reference proteome</keyword>
<dbReference type="AlphaFoldDB" id="A0A3R9DF85"/>
<dbReference type="SUPFAM" id="SSF51735">
    <property type="entry name" value="NAD(P)-binding Rossmann-fold domains"/>
    <property type="match status" value="1"/>
</dbReference>
<proteinExistence type="inferred from homology"/>
<evidence type="ECO:0000256" key="2">
    <source>
        <dbReference type="ARBA" id="ARBA00022857"/>
    </source>
</evidence>
<keyword evidence="3" id="KW-0560">Oxidoreductase</keyword>
<dbReference type="EMBL" id="RSEC01000059">
    <property type="protein sequence ID" value="RSD12082.1"/>
    <property type="molecule type" value="Genomic_DNA"/>
</dbReference>
<dbReference type="FunFam" id="3.40.50.720:FF:000084">
    <property type="entry name" value="Short-chain dehydrogenase reductase"/>
    <property type="match status" value="1"/>
</dbReference>
<reference evidence="5 6" key="1">
    <citation type="submission" date="2018-12" db="EMBL/GenBank/DDBJ databases">
        <title>Amycolatopsis eburnea sp. nov. actinomycete associate with arbuscular mycorrhiza fungal spore.</title>
        <authorList>
            <person name="Lumyong S."/>
            <person name="Chaiya L."/>
        </authorList>
    </citation>
    <scope>NUCLEOTIDE SEQUENCE [LARGE SCALE GENOMIC DNA]</scope>
    <source>
        <strain evidence="5 6">GLM-1</strain>
    </source>
</reference>
<dbReference type="InterPro" id="IPR036291">
    <property type="entry name" value="NAD(P)-bd_dom_sf"/>
</dbReference>
<comment type="similarity">
    <text evidence="1 4">Belongs to the short-chain dehydrogenases/reductases (SDR) family.</text>
</comment>